<dbReference type="Gene3D" id="3.30.200.20">
    <property type="entry name" value="Phosphorylase Kinase, domain 1"/>
    <property type="match status" value="1"/>
</dbReference>
<keyword evidence="7 16" id="KW-0418">Kinase</keyword>
<accession>W9R6S8</accession>
<evidence type="ECO:0000256" key="12">
    <source>
        <dbReference type="PROSITE-ProRule" id="PRU10141"/>
    </source>
</evidence>
<dbReference type="InterPro" id="IPR001245">
    <property type="entry name" value="Ser-Thr/Tyr_kinase_cat_dom"/>
</dbReference>
<dbReference type="PANTHER" id="PTHR27003">
    <property type="entry name" value="OS07G0166700 PROTEIN"/>
    <property type="match status" value="1"/>
</dbReference>
<dbReference type="Proteomes" id="UP000030645">
    <property type="component" value="Unassembled WGS sequence"/>
</dbReference>
<dbReference type="Gene3D" id="2.60.120.430">
    <property type="entry name" value="Galactose-binding lectin"/>
    <property type="match status" value="2"/>
</dbReference>
<evidence type="ECO:0000256" key="11">
    <source>
        <dbReference type="ARBA" id="ARBA00023180"/>
    </source>
</evidence>
<proteinExistence type="predicted"/>
<dbReference type="FunFam" id="1.10.510.10:FF:000252">
    <property type="entry name" value="Receptor-like protein kinase FERONIA"/>
    <property type="match status" value="1"/>
</dbReference>
<feature type="domain" description="Protein kinase" evidence="15">
    <location>
        <begin position="393"/>
        <end position="676"/>
    </location>
</feature>
<dbReference type="PROSITE" id="PS50011">
    <property type="entry name" value="PROTEIN_KINASE_DOM"/>
    <property type="match status" value="1"/>
</dbReference>
<dbReference type="Pfam" id="PF07714">
    <property type="entry name" value="PK_Tyr_Ser-Thr"/>
    <property type="match status" value="1"/>
</dbReference>
<sequence length="731" mass="81873">METIQFFSSIFLPLFLFQLYSPSLASSDYLSPTKYFVNCGSNSDFVDDVNGQKFSRDTNFSIGRSKTIKHKNTSPNTTLLYKTARFSTRPFGTSFAFVNAIEVFFATNITRDNATLVTHEGKSVSFSGLLSNALHTVHRINVGGQKKYDNLWRNWIPDDDYLYPKGSAKNNRSSSTEIYYDFMEEGNKNIAPEFVYKTCKVLEDNSTRENVTWHFNVSINARYLVRVHFCDILSISVATITDFSLHIDSKFTFKVEPGNLSRSVPFYHDFVVDSESSGFLRIGISTLEESYVKTAFLNGLENMELIEEKNFTPPTLDKPKDNRPIIVGSVCSASGIVFVVAVGLLGFKCKKAKHAETDGFSYMRNASRISSLPNCNLKLKMGLDEILHATRGFDPKLLIGEGGFGKVYEGTLRSGLKVAVKRSDPKHGQGLLEFETEIMILSKIRHRHLVSLIGYCNEGAEMILIYEFMEKGTLRDHIYDESAFTINSSSSSRPRICWSQRLEICIDAATGLHYLHTGPNVGIVHRDVKSTNILLGEHFTAKVADFGLSKSGPLDPDHFSIGIKGSFGYLDPEYLTTLQFTDKSDVYSFGVVLLEVLCGRPAIIKSQKIEEVNLAEWGMYWHKKGQLEKIVDPSLMREISPNSLRKFGETVEKCLSRNGADRPAMIDVLWDLNYALQLQKAEVPRGLPEDSGSGTNAFLELSRVGSLPSRNIIEEGDDLVLIGRSSNFDPS</sequence>
<feature type="binding site" evidence="12">
    <location>
        <position position="421"/>
    </location>
    <ligand>
        <name>ATP</name>
        <dbReference type="ChEBI" id="CHEBI:30616"/>
    </ligand>
</feature>
<dbReference type="InterPro" id="IPR011009">
    <property type="entry name" value="Kinase-like_dom_sf"/>
</dbReference>
<dbReference type="GO" id="GO:0009506">
    <property type="term" value="C:plasmodesma"/>
    <property type="evidence" value="ECO:0007669"/>
    <property type="project" value="TreeGrafter"/>
</dbReference>
<dbReference type="EMBL" id="KE344382">
    <property type="protein sequence ID" value="EXB59539.1"/>
    <property type="molecule type" value="Genomic_DNA"/>
</dbReference>
<dbReference type="GO" id="GO:0005886">
    <property type="term" value="C:plasma membrane"/>
    <property type="evidence" value="ECO:0007669"/>
    <property type="project" value="TreeGrafter"/>
</dbReference>
<dbReference type="AlphaFoldDB" id="W9R6S8"/>
<evidence type="ECO:0000256" key="5">
    <source>
        <dbReference type="ARBA" id="ARBA00022729"/>
    </source>
</evidence>
<feature type="signal peptide" evidence="14">
    <location>
        <begin position="1"/>
        <end position="25"/>
    </location>
</feature>
<evidence type="ECO:0000256" key="3">
    <source>
        <dbReference type="ARBA" id="ARBA00022679"/>
    </source>
</evidence>
<gene>
    <name evidence="16" type="ORF">L484_009297</name>
</gene>
<dbReference type="InterPro" id="IPR024788">
    <property type="entry name" value="Malectin-like_Carb-bd_dom"/>
</dbReference>
<dbReference type="Gene3D" id="1.10.510.10">
    <property type="entry name" value="Transferase(Phosphotransferase) domain 1"/>
    <property type="match status" value="1"/>
</dbReference>
<dbReference type="SUPFAM" id="SSF56112">
    <property type="entry name" value="Protein kinase-like (PK-like)"/>
    <property type="match status" value="1"/>
</dbReference>
<evidence type="ECO:0000313" key="17">
    <source>
        <dbReference type="Proteomes" id="UP000030645"/>
    </source>
</evidence>
<evidence type="ECO:0000256" key="8">
    <source>
        <dbReference type="ARBA" id="ARBA00022840"/>
    </source>
</evidence>
<keyword evidence="2" id="KW-0723">Serine/threonine-protein kinase</keyword>
<keyword evidence="11" id="KW-0325">Glycoprotein</keyword>
<protein>
    <submittedName>
        <fullName evidence="16">Putative receptor-like protein kinase</fullName>
    </submittedName>
</protein>
<dbReference type="PROSITE" id="PS00108">
    <property type="entry name" value="PROTEIN_KINASE_ST"/>
    <property type="match status" value="1"/>
</dbReference>
<feature type="chain" id="PRO_5004932385" evidence="14">
    <location>
        <begin position="26"/>
        <end position="731"/>
    </location>
</feature>
<keyword evidence="4 13" id="KW-0812">Transmembrane</keyword>
<dbReference type="InterPro" id="IPR008271">
    <property type="entry name" value="Ser/Thr_kinase_AS"/>
</dbReference>
<evidence type="ECO:0000256" key="10">
    <source>
        <dbReference type="ARBA" id="ARBA00023136"/>
    </source>
</evidence>
<evidence type="ECO:0000313" key="16">
    <source>
        <dbReference type="EMBL" id="EXB59539.1"/>
    </source>
</evidence>
<evidence type="ECO:0000256" key="6">
    <source>
        <dbReference type="ARBA" id="ARBA00022741"/>
    </source>
</evidence>
<evidence type="ECO:0000256" key="7">
    <source>
        <dbReference type="ARBA" id="ARBA00022777"/>
    </source>
</evidence>
<keyword evidence="8 12" id="KW-0067">ATP-binding</keyword>
<dbReference type="GO" id="GO:0004714">
    <property type="term" value="F:transmembrane receptor protein tyrosine kinase activity"/>
    <property type="evidence" value="ECO:0007669"/>
    <property type="project" value="InterPro"/>
</dbReference>
<name>W9R6S8_9ROSA</name>
<dbReference type="eggNOG" id="KOG1187">
    <property type="taxonomic scope" value="Eukaryota"/>
</dbReference>
<comment type="subcellular location">
    <subcellularLocation>
        <location evidence="1">Membrane</location>
        <topology evidence="1">Single-pass type I membrane protein</topology>
    </subcellularLocation>
</comment>
<dbReference type="SMART" id="SM00220">
    <property type="entry name" value="S_TKc"/>
    <property type="match status" value="1"/>
</dbReference>
<dbReference type="FunFam" id="2.60.120.430:FF:000013">
    <property type="entry name" value="Putative receptor-like protein kinase"/>
    <property type="match status" value="1"/>
</dbReference>
<reference evidence="17" key="1">
    <citation type="submission" date="2013-01" db="EMBL/GenBank/DDBJ databases">
        <title>Draft Genome Sequence of a Mulberry Tree, Morus notabilis C.K. Schneid.</title>
        <authorList>
            <person name="He N."/>
            <person name="Zhao S."/>
        </authorList>
    </citation>
    <scope>NUCLEOTIDE SEQUENCE</scope>
</reference>
<keyword evidence="16" id="KW-0675">Receptor</keyword>
<evidence type="ECO:0000259" key="15">
    <source>
        <dbReference type="PROSITE" id="PS50011"/>
    </source>
</evidence>
<dbReference type="STRING" id="981085.W9R6S8"/>
<keyword evidence="10 13" id="KW-0472">Membrane</keyword>
<keyword evidence="9 13" id="KW-1133">Transmembrane helix</keyword>
<dbReference type="FunFam" id="3.30.200.20:FF:000039">
    <property type="entry name" value="receptor-like protein kinase FERONIA"/>
    <property type="match status" value="1"/>
</dbReference>
<evidence type="ECO:0000256" key="4">
    <source>
        <dbReference type="ARBA" id="ARBA00022692"/>
    </source>
</evidence>
<dbReference type="InterPro" id="IPR017441">
    <property type="entry name" value="Protein_kinase_ATP_BS"/>
</dbReference>
<keyword evidence="17" id="KW-1185">Reference proteome</keyword>
<evidence type="ECO:0000256" key="1">
    <source>
        <dbReference type="ARBA" id="ARBA00004479"/>
    </source>
</evidence>
<keyword evidence="6 12" id="KW-0547">Nucleotide-binding</keyword>
<keyword evidence="3" id="KW-0808">Transferase</keyword>
<dbReference type="GO" id="GO:0004674">
    <property type="term" value="F:protein serine/threonine kinase activity"/>
    <property type="evidence" value="ECO:0007669"/>
    <property type="project" value="UniProtKB-KW"/>
</dbReference>
<feature type="transmembrane region" description="Helical" evidence="13">
    <location>
        <begin position="325"/>
        <end position="347"/>
    </location>
</feature>
<evidence type="ECO:0000256" key="13">
    <source>
        <dbReference type="SAM" id="Phobius"/>
    </source>
</evidence>
<dbReference type="InterPro" id="IPR000719">
    <property type="entry name" value="Prot_kinase_dom"/>
</dbReference>
<evidence type="ECO:0000256" key="9">
    <source>
        <dbReference type="ARBA" id="ARBA00022989"/>
    </source>
</evidence>
<dbReference type="PROSITE" id="PS00107">
    <property type="entry name" value="PROTEIN_KINASE_ATP"/>
    <property type="match status" value="1"/>
</dbReference>
<evidence type="ECO:0000256" key="2">
    <source>
        <dbReference type="ARBA" id="ARBA00022527"/>
    </source>
</evidence>
<dbReference type="GO" id="GO:0005524">
    <property type="term" value="F:ATP binding"/>
    <property type="evidence" value="ECO:0007669"/>
    <property type="project" value="UniProtKB-UniRule"/>
</dbReference>
<organism evidence="16 17">
    <name type="scientific">Morus notabilis</name>
    <dbReference type="NCBI Taxonomy" id="981085"/>
    <lineage>
        <taxon>Eukaryota</taxon>
        <taxon>Viridiplantae</taxon>
        <taxon>Streptophyta</taxon>
        <taxon>Embryophyta</taxon>
        <taxon>Tracheophyta</taxon>
        <taxon>Spermatophyta</taxon>
        <taxon>Magnoliopsida</taxon>
        <taxon>eudicotyledons</taxon>
        <taxon>Gunneridae</taxon>
        <taxon>Pentapetalae</taxon>
        <taxon>rosids</taxon>
        <taxon>fabids</taxon>
        <taxon>Rosales</taxon>
        <taxon>Moraceae</taxon>
        <taxon>Moreae</taxon>
        <taxon>Morus</taxon>
    </lineage>
</organism>
<evidence type="ECO:0000256" key="14">
    <source>
        <dbReference type="SAM" id="SignalP"/>
    </source>
</evidence>
<dbReference type="InterPro" id="IPR045272">
    <property type="entry name" value="ANXUR1/2-like"/>
</dbReference>
<keyword evidence="5 14" id="KW-0732">Signal</keyword>
<dbReference type="Pfam" id="PF12819">
    <property type="entry name" value="Malectin_like"/>
    <property type="match status" value="1"/>
</dbReference>
<dbReference type="PANTHER" id="PTHR27003:SF325">
    <property type="entry name" value="PROTEIN KINASE DOMAIN-CONTAINING PROTEIN"/>
    <property type="match status" value="1"/>
</dbReference>